<dbReference type="AlphaFoldDB" id="A0AA38RSP2"/>
<feature type="region of interest" description="Disordered" evidence="1">
    <location>
        <begin position="91"/>
        <end position="122"/>
    </location>
</feature>
<comment type="caution">
    <text evidence="2">The sequence shown here is derived from an EMBL/GenBank/DDBJ whole genome shotgun (WGS) entry which is preliminary data.</text>
</comment>
<protein>
    <submittedName>
        <fullName evidence="2">Uncharacterized protein</fullName>
    </submittedName>
</protein>
<feature type="region of interest" description="Disordered" evidence="1">
    <location>
        <begin position="160"/>
        <end position="179"/>
    </location>
</feature>
<gene>
    <name evidence="2" type="ORF">NKR23_g7754</name>
</gene>
<feature type="region of interest" description="Disordered" evidence="1">
    <location>
        <begin position="269"/>
        <end position="290"/>
    </location>
</feature>
<evidence type="ECO:0000313" key="2">
    <source>
        <dbReference type="EMBL" id="KAJ9141680.1"/>
    </source>
</evidence>
<feature type="compositionally biased region" description="Polar residues" evidence="1">
    <location>
        <begin position="269"/>
        <end position="280"/>
    </location>
</feature>
<keyword evidence="3" id="KW-1185">Reference proteome</keyword>
<organism evidence="2 3">
    <name type="scientific">Pleurostoma richardsiae</name>
    <dbReference type="NCBI Taxonomy" id="41990"/>
    <lineage>
        <taxon>Eukaryota</taxon>
        <taxon>Fungi</taxon>
        <taxon>Dikarya</taxon>
        <taxon>Ascomycota</taxon>
        <taxon>Pezizomycotina</taxon>
        <taxon>Sordariomycetes</taxon>
        <taxon>Sordariomycetidae</taxon>
        <taxon>Calosphaeriales</taxon>
        <taxon>Pleurostomataceae</taxon>
        <taxon>Pleurostoma</taxon>
    </lineage>
</organism>
<name>A0AA38RSP2_9PEZI</name>
<feature type="region of interest" description="Disordered" evidence="1">
    <location>
        <begin position="441"/>
        <end position="468"/>
    </location>
</feature>
<dbReference type="Proteomes" id="UP001174694">
    <property type="component" value="Unassembled WGS sequence"/>
</dbReference>
<evidence type="ECO:0000256" key="1">
    <source>
        <dbReference type="SAM" id="MobiDB-lite"/>
    </source>
</evidence>
<feature type="compositionally biased region" description="Polar residues" evidence="1">
    <location>
        <begin position="441"/>
        <end position="452"/>
    </location>
</feature>
<evidence type="ECO:0000313" key="3">
    <source>
        <dbReference type="Proteomes" id="UP001174694"/>
    </source>
</evidence>
<feature type="region of interest" description="Disordered" evidence="1">
    <location>
        <begin position="403"/>
        <end position="428"/>
    </location>
</feature>
<feature type="region of interest" description="Disordered" evidence="1">
    <location>
        <begin position="1"/>
        <end position="20"/>
    </location>
</feature>
<sequence>MNDVQPKSARLPPSSSLAIGQLEGRPHVGQFSKVNAVDINRKVEQLLEATAALKGVSKGRGNSSQPSMLNRIKSNKVVAKFSGVFSERFHHKAKGSKVDGKTKAAAKGSPADPTRGGALPLIGHSPIPAVELRLNEGKNLCKSKVKERFGGDLNVRRKPVAGEGRSLRTSQSLDDPFSDAHQIRRSPTRFEARLMETPMTKKYESCISLACSDPFELERVMDTSVDGILPFSPLASSTPRDRRLAVGIDESPLRPESDAKVDAVLTSISESSPILPSRHQTPSDDESPTMKINKATVSCRGDELAARDTCDDPFTRLDSPEIENLSASRGRKTPRSETQALRGLIGAPVLPFSPWGRKKHPSPSKSELEELERQLRKYAPGVFGTTTEEDELAVGYESTKVVRALRPRDPNSLGRRSGSASQGHAGDSGCASLQYFKSHQRSTTGITRNSRSLGHLNGSQAQLGSAAASDIDELQWDASAFNFGQRHQHGPAEAH</sequence>
<feature type="compositionally biased region" description="Low complexity" evidence="1">
    <location>
        <begin position="458"/>
        <end position="468"/>
    </location>
</feature>
<dbReference type="EMBL" id="JANBVO010000025">
    <property type="protein sequence ID" value="KAJ9141680.1"/>
    <property type="molecule type" value="Genomic_DNA"/>
</dbReference>
<proteinExistence type="predicted"/>
<reference evidence="2" key="1">
    <citation type="submission" date="2022-07" db="EMBL/GenBank/DDBJ databases">
        <title>Fungi with potential for degradation of polypropylene.</title>
        <authorList>
            <person name="Gostincar C."/>
        </authorList>
    </citation>
    <scope>NUCLEOTIDE SEQUENCE</scope>
    <source>
        <strain evidence="2">EXF-13308</strain>
    </source>
</reference>
<accession>A0AA38RSP2</accession>